<name>A0A9X0B2I3_9EURO</name>
<protein>
    <submittedName>
        <fullName evidence="1">Uncharacterized protein</fullName>
    </submittedName>
</protein>
<evidence type="ECO:0000313" key="2">
    <source>
        <dbReference type="Proteomes" id="UP001147747"/>
    </source>
</evidence>
<dbReference type="OrthoDB" id="4348461at2759"/>
<organism evidence="1 2">
    <name type="scientific">Penicillium cosmopolitanum</name>
    <dbReference type="NCBI Taxonomy" id="1131564"/>
    <lineage>
        <taxon>Eukaryota</taxon>
        <taxon>Fungi</taxon>
        <taxon>Dikarya</taxon>
        <taxon>Ascomycota</taxon>
        <taxon>Pezizomycotina</taxon>
        <taxon>Eurotiomycetes</taxon>
        <taxon>Eurotiomycetidae</taxon>
        <taxon>Eurotiales</taxon>
        <taxon>Aspergillaceae</taxon>
        <taxon>Penicillium</taxon>
    </lineage>
</organism>
<reference evidence="1" key="2">
    <citation type="journal article" date="2023" name="IMA Fungus">
        <title>Comparative genomic study of the Penicillium genus elucidates a diverse pangenome and 15 lateral gene transfer events.</title>
        <authorList>
            <person name="Petersen C."/>
            <person name="Sorensen T."/>
            <person name="Nielsen M.R."/>
            <person name="Sondergaard T.E."/>
            <person name="Sorensen J.L."/>
            <person name="Fitzpatrick D.A."/>
            <person name="Frisvad J.C."/>
            <person name="Nielsen K.L."/>
        </authorList>
    </citation>
    <scope>NUCLEOTIDE SEQUENCE</scope>
    <source>
        <strain evidence="1">IBT 29677</strain>
    </source>
</reference>
<dbReference type="Proteomes" id="UP001147747">
    <property type="component" value="Unassembled WGS sequence"/>
</dbReference>
<comment type="caution">
    <text evidence="1">The sequence shown here is derived from an EMBL/GenBank/DDBJ whole genome shotgun (WGS) entry which is preliminary data.</text>
</comment>
<dbReference type="AlphaFoldDB" id="A0A9X0B2I3"/>
<accession>A0A9X0B2I3</accession>
<dbReference type="GeneID" id="81371932"/>
<sequence length="237" mass="27711">MFAHRKKSPPKLSYNEVIAALRDLPGEQTFGHVEDSQQLDFLRRIYRPLHKLFATSTTTSKVNCARVRKIKSFQIPQTLQHRFSRFEKDPLEFWEMHVKPLTRYSDKAEEDRAKLFLKNAAHLENNVDEQMILRRLVAVSSYKLFRRAIPTSDQRIMKPSVKKFLSHVGLSVSEDDVETIKTFSDILHRGKRQKDFCEEFAVEFSNDDSLEATRPSSSEDDNHIYRPLFFSSIPDSM</sequence>
<gene>
    <name evidence="1" type="ORF">N7509_008315</name>
</gene>
<reference evidence="1" key="1">
    <citation type="submission" date="2022-12" db="EMBL/GenBank/DDBJ databases">
        <authorList>
            <person name="Petersen C."/>
        </authorList>
    </citation>
    <scope>NUCLEOTIDE SEQUENCE</scope>
    <source>
        <strain evidence="1">IBT 29677</strain>
    </source>
</reference>
<evidence type="ECO:0000313" key="1">
    <source>
        <dbReference type="EMBL" id="KAJ5385774.1"/>
    </source>
</evidence>
<proteinExistence type="predicted"/>
<dbReference type="EMBL" id="JAPZBU010000009">
    <property type="protein sequence ID" value="KAJ5385774.1"/>
    <property type="molecule type" value="Genomic_DNA"/>
</dbReference>
<keyword evidence="2" id="KW-1185">Reference proteome</keyword>
<dbReference type="RefSeq" id="XP_056483572.1">
    <property type="nucleotide sequence ID" value="XM_056632952.1"/>
</dbReference>